<feature type="compositionally biased region" description="Low complexity" evidence="3">
    <location>
        <begin position="116"/>
        <end position="127"/>
    </location>
</feature>
<sequence length="355" mass="37407">MKKRTVVIALVAVAVVGAALLASLLLDQGVAVTTATLTRQPMQETVAEEGQTRARNAYVISAPVAGQLQPITVREGDAVSAGMIVARLMPPPDTPRAVQIAQAQIAAAQARRDQAAAEVQKAEAQAKQAEREADRSQSLGDRNVVSPETIEQDKLALAAAEQQVHVAEATLEAADADLRGARANLGNEQSGNGKDEVVPIRATAIGTVLEVLEKDERVVAAGAPLLRMGDTGNLEVVIAVLSEDAVKVRVGNKLLVSEWGGGGTLLGQVTRIEQTAFTETSTLGVQEQRVNVIGTLIDPPGEPGRRLSCRGTDRDLGRSRRSDNSHKRPFPAGWGLALFCSGGWQGTIEHSGNRP</sequence>
<proteinExistence type="predicted"/>
<evidence type="ECO:0000259" key="4">
    <source>
        <dbReference type="Pfam" id="PF25878"/>
    </source>
</evidence>
<organism evidence="5 6">
    <name type="scientific">Devosia algicola</name>
    <dbReference type="NCBI Taxonomy" id="3026418"/>
    <lineage>
        <taxon>Bacteria</taxon>
        <taxon>Pseudomonadati</taxon>
        <taxon>Pseudomonadota</taxon>
        <taxon>Alphaproteobacteria</taxon>
        <taxon>Hyphomicrobiales</taxon>
        <taxon>Devosiaceae</taxon>
        <taxon>Devosia</taxon>
    </lineage>
</organism>
<dbReference type="Gene3D" id="2.40.30.170">
    <property type="match status" value="1"/>
</dbReference>
<accession>A0ABY7YJJ1</accession>
<gene>
    <name evidence="5" type="ORF">PSQ19_11480</name>
</gene>
<evidence type="ECO:0000313" key="6">
    <source>
        <dbReference type="Proteomes" id="UP001220530"/>
    </source>
</evidence>
<feature type="region of interest" description="Disordered" evidence="3">
    <location>
        <begin position="116"/>
        <end position="146"/>
    </location>
</feature>
<keyword evidence="6" id="KW-1185">Reference proteome</keyword>
<evidence type="ECO:0000256" key="1">
    <source>
        <dbReference type="ARBA" id="ARBA00004196"/>
    </source>
</evidence>
<keyword evidence="2" id="KW-0175">Coiled coil</keyword>
<dbReference type="InterPro" id="IPR050465">
    <property type="entry name" value="UPF0194_transport"/>
</dbReference>
<feature type="domain" description="p-hydroxybenzoic acid efflux pump subunit AaeA alpha-helical hairpin" evidence="4">
    <location>
        <begin position="113"/>
        <end position="178"/>
    </location>
</feature>
<dbReference type="PANTHER" id="PTHR32347">
    <property type="entry name" value="EFFLUX SYSTEM COMPONENT YKNX-RELATED"/>
    <property type="match status" value="1"/>
</dbReference>
<dbReference type="Proteomes" id="UP001220530">
    <property type="component" value="Chromosome"/>
</dbReference>
<dbReference type="InterPro" id="IPR058632">
    <property type="entry name" value="HH_AaeA"/>
</dbReference>
<protein>
    <submittedName>
        <fullName evidence="5">HlyD family efflux transporter periplasmic adaptor subunit</fullName>
    </submittedName>
</protein>
<evidence type="ECO:0000256" key="2">
    <source>
        <dbReference type="ARBA" id="ARBA00023054"/>
    </source>
</evidence>
<dbReference type="Gene3D" id="2.40.50.100">
    <property type="match status" value="1"/>
</dbReference>
<comment type="subcellular location">
    <subcellularLocation>
        <location evidence="1">Cell envelope</location>
    </subcellularLocation>
</comment>
<evidence type="ECO:0000313" key="5">
    <source>
        <dbReference type="EMBL" id="WDR01431.1"/>
    </source>
</evidence>
<dbReference type="Pfam" id="PF25878">
    <property type="entry name" value="HH_AAEA_pHBA"/>
    <property type="match status" value="1"/>
</dbReference>
<feature type="region of interest" description="Disordered" evidence="3">
    <location>
        <begin position="301"/>
        <end position="328"/>
    </location>
</feature>
<reference evidence="5 6" key="1">
    <citation type="submission" date="2023-02" db="EMBL/GenBank/DDBJ databases">
        <title>Devosia algicola sp. nov., isolated from the phycosphere of marine algae.</title>
        <authorList>
            <person name="Kim J.M."/>
            <person name="Lee J.K."/>
            <person name="Choi B.J."/>
            <person name="Bayburt H."/>
            <person name="Jeon C.O."/>
        </authorList>
    </citation>
    <scope>NUCLEOTIDE SEQUENCE [LARGE SCALE GENOMIC DNA]</scope>
    <source>
        <strain evidence="5 6">G20-9</strain>
    </source>
</reference>
<dbReference type="SUPFAM" id="SSF111369">
    <property type="entry name" value="HlyD-like secretion proteins"/>
    <property type="match status" value="1"/>
</dbReference>
<dbReference type="EMBL" id="CP118246">
    <property type="protein sequence ID" value="WDR01431.1"/>
    <property type="molecule type" value="Genomic_DNA"/>
</dbReference>
<dbReference type="Gene3D" id="1.10.287.470">
    <property type="entry name" value="Helix hairpin bin"/>
    <property type="match status" value="1"/>
</dbReference>
<dbReference type="RefSeq" id="WP_282217842.1">
    <property type="nucleotide sequence ID" value="NZ_CP118246.1"/>
</dbReference>
<dbReference type="PANTHER" id="PTHR32347:SF29">
    <property type="entry name" value="UPF0194 MEMBRANE PROTEIN YBHG"/>
    <property type="match status" value="1"/>
</dbReference>
<evidence type="ECO:0000256" key="3">
    <source>
        <dbReference type="SAM" id="MobiDB-lite"/>
    </source>
</evidence>
<feature type="compositionally biased region" description="Basic and acidic residues" evidence="3">
    <location>
        <begin position="311"/>
        <end position="326"/>
    </location>
</feature>
<name>A0ABY7YJJ1_9HYPH</name>